<feature type="transmembrane region" description="Helical" evidence="2">
    <location>
        <begin position="61"/>
        <end position="87"/>
    </location>
</feature>
<feature type="transmembrane region" description="Helical" evidence="2">
    <location>
        <begin position="131"/>
        <end position="154"/>
    </location>
</feature>
<dbReference type="AlphaFoldDB" id="A0A0N9XNV3"/>
<protein>
    <recommendedName>
        <fullName evidence="5">Transmembrane protein</fullName>
    </recommendedName>
</protein>
<keyword evidence="2" id="KW-0472">Membrane</keyword>
<keyword evidence="4" id="KW-1185">Reference proteome</keyword>
<keyword evidence="2" id="KW-1133">Transmembrane helix</keyword>
<dbReference type="STRING" id="1766.XA26_60610"/>
<dbReference type="PATRIC" id="fig|1766.6.peg.6026"/>
<dbReference type="KEGG" id="mft:XA26_60610"/>
<gene>
    <name evidence="3" type="ORF">XA26_60610</name>
</gene>
<evidence type="ECO:0000313" key="3">
    <source>
        <dbReference type="EMBL" id="ALI29842.1"/>
    </source>
</evidence>
<proteinExistence type="predicted"/>
<evidence type="ECO:0000313" key="4">
    <source>
        <dbReference type="Proteomes" id="UP000057134"/>
    </source>
</evidence>
<dbReference type="Proteomes" id="UP000057134">
    <property type="component" value="Chromosome"/>
</dbReference>
<feature type="transmembrane region" description="Helical" evidence="2">
    <location>
        <begin position="166"/>
        <end position="185"/>
    </location>
</feature>
<feature type="region of interest" description="Disordered" evidence="1">
    <location>
        <begin position="198"/>
        <end position="227"/>
    </location>
</feature>
<feature type="compositionally biased region" description="Low complexity" evidence="1">
    <location>
        <begin position="1"/>
        <end position="10"/>
    </location>
</feature>
<evidence type="ECO:0000256" key="2">
    <source>
        <dbReference type="SAM" id="Phobius"/>
    </source>
</evidence>
<accession>A0A0N9XNV3</accession>
<organism evidence="3 4">
    <name type="scientific">Mycolicibacterium fortuitum</name>
    <name type="common">Mycobacterium fortuitum</name>
    <dbReference type="NCBI Taxonomy" id="1766"/>
    <lineage>
        <taxon>Bacteria</taxon>
        <taxon>Bacillati</taxon>
        <taxon>Actinomycetota</taxon>
        <taxon>Actinomycetes</taxon>
        <taxon>Mycobacteriales</taxon>
        <taxon>Mycobacteriaceae</taxon>
        <taxon>Mycolicibacterium</taxon>
    </lineage>
</organism>
<feature type="transmembrane region" description="Helical" evidence="2">
    <location>
        <begin position="99"/>
        <end position="119"/>
    </location>
</feature>
<feature type="region of interest" description="Disordered" evidence="1">
    <location>
        <begin position="1"/>
        <end position="56"/>
    </location>
</feature>
<dbReference type="RefSeq" id="WP_054603870.1">
    <property type="nucleotide sequence ID" value="NZ_CP011269.1"/>
</dbReference>
<keyword evidence="2" id="KW-0812">Transmembrane</keyword>
<evidence type="ECO:0000256" key="1">
    <source>
        <dbReference type="SAM" id="MobiDB-lite"/>
    </source>
</evidence>
<evidence type="ECO:0008006" key="5">
    <source>
        <dbReference type="Google" id="ProtNLM"/>
    </source>
</evidence>
<reference evidence="3 4" key="1">
    <citation type="journal article" date="2015" name="MBio">
        <title>Enzymatic Degradation of Phenazines Can Generate Energy and Protect Sensitive Organisms from Toxicity.</title>
        <authorList>
            <person name="Costa K.C."/>
            <person name="Bergkessel M."/>
            <person name="Saunders S."/>
            <person name="Korlach J."/>
            <person name="Newman D.K."/>
        </authorList>
    </citation>
    <scope>NUCLEOTIDE SEQUENCE [LARGE SCALE GENOMIC DNA]</scope>
    <source>
        <strain evidence="3 4">CT6</strain>
    </source>
</reference>
<name>A0A0N9XNV3_MYCFO</name>
<sequence>MNYPYGPYQSGSGGQPDFTQQPAGFPYHGGFPQPGQPPILNAQPGQPQPGPTAPTTGKTGIAAAALAGVAAVAMFVLLLVSVIAMLVDFGNGRQDLGETLGTIVGNVLVYGGYGILWLFGSIKLYKPRRAGRLMVIVASVLAVAIAVIGIAATYTDATRDGHPAFFVMWIVALLYMLTTLVLAILPATGTWIRANAAPSTPQESAHPPVSPFQGYPTQNPGYPPHHG</sequence>
<dbReference type="EMBL" id="CP011269">
    <property type="protein sequence ID" value="ALI29842.1"/>
    <property type="molecule type" value="Genomic_DNA"/>
</dbReference>